<sequence>MKKVTLMKKAQGWHVQPVLLTLRAVEASMGSCCCRQLATKLSPGWLDRWKLSDLRPCCTSALLLGTGLLLLLPVGDDAYTSLREGGRACERLNASAR</sequence>
<dbReference type="Gramene" id="OB01G22940.1">
    <property type="protein sequence ID" value="OB01G22940.1"/>
    <property type="gene ID" value="OB01G22940"/>
</dbReference>
<protein>
    <submittedName>
        <fullName evidence="1">Uncharacterized protein</fullName>
    </submittedName>
</protein>
<reference evidence="1" key="1">
    <citation type="journal article" date="2013" name="Nat. Commun.">
        <title>Whole-genome sequencing of Oryza brachyantha reveals mechanisms underlying Oryza genome evolution.</title>
        <authorList>
            <person name="Chen J."/>
            <person name="Huang Q."/>
            <person name="Gao D."/>
            <person name="Wang J."/>
            <person name="Lang Y."/>
            <person name="Liu T."/>
            <person name="Li B."/>
            <person name="Bai Z."/>
            <person name="Luis Goicoechea J."/>
            <person name="Liang C."/>
            <person name="Chen C."/>
            <person name="Zhang W."/>
            <person name="Sun S."/>
            <person name="Liao Y."/>
            <person name="Zhang X."/>
            <person name="Yang L."/>
            <person name="Song C."/>
            <person name="Wang M."/>
            <person name="Shi J."/>
            <person name="Liu G."/>
            <person name="Liu J."/>
            <person name="Zhou H."/>
            <person name="Zhou W."/>
            <person name="Yu Q."/>
            <person name="An N."/>
            <person name="Chen Y."/>
            <person name="Cai Q."/>
            <person name="Wang B."/>
            <person name="Liu B."/>
            <person name="Min J."/>
            <person name="Huang Y."/>
            <person name="Wu H."/>
            <person name="Li Z."/>
            <person name="Zhang Y."/>
            <person name="Yin Y."/>
            <person name="Song W."/>
            <person name="Jiang J."/>
            <person name="Jackson S.A."/>
            <person name="Wing R.A."/>
            <person name="Wang J."/>
            <person name="Chen M."/>
        </authorList>
    </citation>
    <scope>NUCLEOTIDE SEQUENCE [LARGE SCALE GENOMIC DNA]</scope>
    <source>
        <strain evidence="1">cv. IRGC 101232</strain>
    </source>
</reference>
<evidence type="ECO:0000313" key="2">
    <source>
        <dbReference type="Proteomes" id="UP000006038"/>
    </source>
</evidence>
<proteinExistence type="predicted"/>
<reference evidence="1" key="2">
    <citation type="submission" date="2013-04" db="UniProtKB">
        <authorList>
            <consortium name="EnsemblPlants"/>
        </authorList>
    </citation>
    <scope>IDENTIFICATION</scope>
</reference>
<dbReference type="HOGENOM" id="CLU_2350097_0_0_1"/>
<dbReference type="Proteomes" id="UP000006038">
    <property type="component" value="Chromosome 1"/>
</dbReference>
<dbReference type="AlphaFoldDB" id="J3KZ88"/>
<keyword evidence="2" id="KW-1185">Reference proteome</keyword>
<name>J3KZ88_ORYBR</name>
<accession>J3KZ88</accession>
<organism evidence="1">
    <name type="scientific">Oryza brachyantha</name>
    <name type="common">malo sina</name>
    <dbReference type="NCBI Taxonomy" id="4533"/>
    <lineage>
        <taxon>Eukaryota</taxon>
        <taxon>Viridiplantae</taxon>
        <taxon>Streptophyta</taxon>
        <taxon>Embryophyta</taxon>
        <taxon>Tracheophyta</taxon>
        <taxon>Spermatophyta</taxon>
        <taxon>Magnoliopsida</taxon>
        <taxon>Liliopsida</taxon>
        <taxon>Poales</taxon>
        <taxon>Poaceae</taxon>
        <taxon>BOP clade</taxon>
        <taxon>Oryzoideae</taxon>
        <taxon>Oryzeae</taxon>
        <taxon>Oryzinae</taxon>
        <taxon>Oryza</taxon>
    </lineage>
</organism>
<evidence type="ECO:0000313" key="1">
    <source>
        <dbReference type="EnsemblPlants" id="OB01G22940.1"/>
    </source>
</evidence>
<dbReference type="EnsemblPlants" id="OB01G22940.1">
    <property type="protein sequence ID" value="OB01G22940.1"/>
    <property type="gene ID" value="OB01G22940"/>
</dbReference>